<sequence>MAGVNSARGYDASGRRDAARERRRGIVLAATDLFERKGFHVTVAEIAGAAGVSPETVYKSFDGKAGLIKIAFDHALAGDDQEIAVADRPESRAVDAEPDPRRKIEKYVTSAAPRMQRAGRLMIAIRDGARTDATLHALWMQVTAQHLAGMEKLAHHLEDTGSLRAEVPVDHARDTLWTLTSPEIYELLVLNRGWSIDRYRDWIIRAIIAELSP</sequence>
<organism evidence="6 7">
    <name type="scientific">Gordonia otitidis (strain DSM 44809 / CCUG 52243 / JCM 12355 / NBRC 100426 / IFM 10032)</name>
    <dbReference type="NCBI Taxonomy" id="1108044"/>
    <lineage>
        <taxon>Bacteria</taxon>
        <taxon>Bacillati</taxon>
        <taxon>Actinomycetota</taxon>
        <taxon>Actinomycetes</taxon>
        <taxon>Mycobacteriales</taxon>
        <taxon>Gordoniaceae</taxon>
        <taxon>Gordonia</taxon>
    </lineage>
</organism>
<dbReference type="SUPFAM" id="SSF48498">
    <property type="entry name" value="Tetracyclin repressor-like, C-terminal domain"/>
    <property type="match status" value="1"/>
</dbReference>
<dbReference type="GO" id="GO:0000976">
    <property type="term" value="F:transcription cis-regulatory region binding"/>
    <property type="evidence" value="ECO:0007669"/>
    <property type="project" value="TreeGrafter"/>
</dbReference>
<dbReference type="OrthoDB" id="4823039at2"/>
<dbReference type="PRINTS" id="PR00455">
    <property type="entry name" value="HTHTETR"/>
</dbReference>
<dbReference type="Pfam" id="PF00440">
    <property type="entry name" value="TetR_N"/>
    <property type="match status" value="1"/>
</dbReference>
<dbReference type="EMBL" id="BAFB01000065">
    <property type="protein sequence ID" value="GAB33487.1"/>
    <property type="molecule type" value="Genomic_DNA"/>
</dbReference>
<dbReference type="Proteomes" id="UP000005038">
    <property type="component" value="Unassembled WGS sequence"/>
</dbReference>
<dbReference type="InterPro" id="IPR009057">
    <property type="entry name" value="Homeodomain-like_sf"/>
</dbReference>
<proteinExistence type="predicted"/>
<evidence type="ECO:0000256" key="4">
    <source>
        <dbReference type="PROSITE-ProRule" id="PRU00335"/>
    </source>
</evidence>
<dbReference type="STRING" id="1108044.GOOTI_065_00920"/>
<keyword evidence="7" id="KW-1185">Reference proteome</keyword>
<dbReference type="PROSITE" id="PS50977">
    <property type="entry name" value="HTH_TETR_2"/>
    <property type="match status" value="1"/>
</dbReference>
<comment type="caution">
    <text evidence="6">The sequence shown here is derived from an EMBL/GenBank/DDBJ whole genome shotgun (WGS) entry which is preliminary data.</text>
</comment>
<evidence type="ECO:0000256" key="2">
    <source>
        <dbReference type="ARBA" id="ARBA00023125"/>
    </source>
</evidence>
<keyword evidence="1" id="KW-0805">Transcription regulation</keyword>
<dbReference type="InterPro" id="IPR050109">
    <property type="entry name" value="HTH-type_TetR-like_transc_reg"/>
</dbReference>
<evidence type="ECO:0000313" key="7">
    <source>
        <dbReference type="Proteomes" id="UP000005038"/>
    </source>
</evidence>
<keyword evidence="3" id="KW-0804">Transcription</keyword>
<evidence type="ECO:0000256" key="1">
    <source>
        <dbReference type="ARBA" id="ARBA00023015"/>
    </source>
</evidence>
<dbReference type="AlphaFoldDB" id="H5TJ29"/>
<protein>
    <submittedName>
        <fullName evidence="6">TetR family transcriptional regulator</fullName>
    </submittedName>
</protein>
<evidence type="ECO:0000313" key="6">
    <source>
        <dbReference type="EMBL" id="GAB33487.1"/>
    </source>
</evidence>
<gene>
    <name evidence="6" type="ORF">GOOTI_065_00920</name>
</gene>
<evidence type="ECO:0000256" key="3">
    <source>
        <dbReference type="ARBA" id="ARBA00023163"/>
    </source>
</evidence>
<reference evidence="6" key="1">
    <citation type="submission" date="2012-02" db="EMBL/GenBank/DDBJ databases">
        <title>Whole genome shotgun sequence of Gordonia otitidis NBRC 100426.</title>
        <authorList>
            <person name="Yoshida I."/>
            <person name="Hosoyama A."/>
            <person name="Tsuchikane K."/>
            <person name="Katsumata H."/>
            <person name="Yamazaki S."/>
            <person name="Fujita N."/>
        </authorList>
    </citation>
    <scope>NUCLEOTIDE SEQUENCE [LARGE SCALE GENOMIC DNA]</scope>
    <source>
        <strain evidence="6">NBRC 100426</strain>
    </source>
</reference>
<dbReference type="GO" id="GO:0003700">
    <property type="term" value="F:DNA-binding transcription factor activity"/>
    <property type="evidence" value="ECO:0007669"/>
    <property type="project" value="TreeGrafter"/>
</dbReference>
<accession>H5TJ29</accession>
<dbReference type="RefSeq" id="WP_007237739.1">
    <property type="nucleotide sequence ID" value="NZ_BAFB01000065.1"/>
</dbReference>
<dbReference type="InterPro" id="IPR036271">
    <property type="entry name" value="Tet_transcr_reg_TetR-rel_C_sf"/>
</dbReference>
<keyword evidence="2 4" id="KW-0238">DNA-binding</keyword>
<dbReference type="Gene3D" id="1.10.357.10">
    <property type="entry name" value="Tetracycline Repressor, domain 2"/>
    <property type="match status" value="1"/>
</dbReference>
<name>H5TJ29_GORO1</name>
<dbReference type="InterPro" id="IPR001647">
    <property type="entry name" value="HTH_TetR"/>
</dbReference>
<feature type="DNA-binding region" description="H-T-H motif" evidence="4">
    <location>
        <begin position="42"/>
        <end position="61"/>
    </location>
</feature>
<dbReference type="PANTHER" id="PTHR30055:SF234">
    <property type="entry name" value="HTH-TYPE TRANSCRIPTIONAL REGULATOR BETI"/>
    <property type="match status" value="1"/>
</dbReference>
<evidence type="ECO:0000259" key="5">
    <source>
        <dbReference type="PROSITE" id="PS50977"/>
    </source>
</evidence>
<dbReference type="PANTHER" id="PTHR30055">
    <property type="entry name" value="HTH-TYPE TRANSCRIPTIONAL REGULATOR RUTR"/>
    <property type="match status" value="1"/>
</dbReference>
<dbReference type="SUPFAM" id="SSF46689">
    <property type="entry name" value="Homeodomain-like"/>
    <property type="match status" value="1"/>
</dbReference>
<feature type="domain" description="HTH tetR-type" evidence="5">
    <location>
        <begin position="20"/>
        <end position="79"/>
    </location>
</feature>